<evidence type="ECO:0000256" key="2">
    <source>
        <dbReference type="ARBA" id="ARBA00004742"/>
    </source>
</evidence>
<keyword evidence="14" id="KW-1185">Reference proteome</keyword>
<evidence type="ECO:0000256" key="4">
    <source>
        <dbReference type="ARBA" id="ARBA00012093"/>
    </source>
</evidence>
<dbReference type="OrthoDB" id="9813137at2"/>
<dbReference type="EC" id="4.3.1.17" evidence="4"/>
<dbReference type="AlphaFoldDB" id="A0A398CT00"/>
<feature type="domain" description="Serine dehydratase-like alpha subunit" evidence="12">
    <location>
        <begin position="251"/>
        <end position="508"/>
    </location>
</feature>
<dbReference type="PANTHER" id="PTHR30182">
    <property type="entry name" value="L-SERINE DEHYDRATASE"/>
    <property type="match status" value="1"/>
</dbReference>
<keyword evidence="7" id="KW-0479">Metal-binding</keyword>
<keyword evidence="10" id="KW-0456">Lyase</keyword>
<name>A0A398CT00_9BACT</name>
<evidence type="ECO:0000256" key="9">
    <source>
        <dbReference type="ARBA" id="ARBA00023014"/>
    </source>
</evidence>
<dbReference type="InterPro" id="IPR029009">
    <property type="entry name" value="ASB_dom_sf"/>
</dbReference>
<proteinExistence type="inferred from homology"/>
<keyword evidence="9" id="KW-0411">Iron-sulfur</keyword>
<dbReference type="PANTHER" id="PTHR30182:SF1">
    <property type="entry name" value="L-SERINE DEHYDRATASE 1"/>
    <property type="match status" value="1"/>
</dbReference>
<reference evidence="13 14" key="1">
    <citation type="submission" date="2018-09" db="EMBL/GenBank/DDBJ databases">
        <title>Discovery and Ecogenomic Context for Candidatus Cryosericales, a Global Caldiserica Order Active in Thawing Permafrost.</title>
        <authorList>
            <person name="Martinez M.A."/>
            <person name="Woodcroft B.J."/>
            <person name="Ignacio Espinoza J.C."/>
            <person name="Zayed A."/>
            <person name="Singleton C.M."/>
            <person name="Boyd J."/>
            <person name="Li Y.-F."/>
            <person name="Purvine S."/>
            <person name="Maughan H."/>
            <person name="Hodgkins S.B."/>
            <person name="Anderson D."/>
            <person name="Sederholm M."/>
            <person name="Temperton B."/>
            <person name="Saleska S.R."/>
            <person name="Tyson G.W."/>
            <person name="Rich V.I."/>
        </authorList>
    </citation>
    <scope>NUCLEOTIDE SEQUENCE [LARGE SCALE GENOMIC DNA]</scope>
    <source>
        <strain evidence="13 14">SMC7</strain>
    </source>
</reference>
<accession>A0A398CT00</accession>
<dbReference type="SUPFAM" id="SSF143548">
    <property type="entry name" value="Serine metabolism enzymes domain"/>
    <property type="match status" value="1"/>
</dbReference>
<evidence type="ECO:0000256" key="8">
    <source>
        <dbReference type="ARBA" id="ARBA00023004"/>
    </source>
</evidence>
<evidence type="ECO:0000256" key="7">
    <source>
        <dbReference type="ARBA" id="ARBA00022723"/>
    </source>
</evidence>
<keyword evidence="5" id="KW-0312">Gluconeogenesis</keyword>
<dbReference type="GO" id="GO:0003941">
    <property type="term" value="F:L-serine ammonia-lyase activity"/>
    <property type="evidence" value="ECO:0007669"/>
    <property type="project" value="UniProtKB-EC"/>
</dbReference>
<evidence type="ECO:0000313" key="14">
    <source>
        <dbReference type="Proteomes" id="UP000266328"/>
    </source>
</evidence>
<dbReference type="GO" id="GO:0046872">
    <property type="term" value="F:metal ion binding"/>
    <property type="evidence" value="ECO:0007669"/>
    <property type="project" value="UniProtKB-KW"/>
</dbReference>
<gene>
    <name evidence="13" type="ORF">SMC7_05880</name>
</gene>
<keyword evidence="6" id="KW-0004">4Fe-4S</keyword>
<dbReference type="InterPro" id="IPR005130">
    <property type="entry name" value="Ser_deHydtase-like_asu"/>
</dbReference>
<dbReference type="Pfam" id="PF03313">
    <property type="entry name" value="SDH_alpha"/>
    <property type="match status" value="1"/>
</dbReference>
<dbReference type="EMBL" id="QXIS01000033">
    <property type="protein sequence ID" value="RIE05682.1"/>
    <property type="molecule type" value="Genomic_DNA"/>
</dbReference>
<dbReference type="GO" id="GO:0006094">
    <property type="term" value="P:gluconeogenesis"/>
    <property type="evidence" value="ECO:0007669"/>
    <property type="project" value="UniProtKB-KW"/>
</dbReference>
<organism evidence="13 14">
    <name type="scientific">Candidatus Cryosericum terrychapinii</name>
    <dbReference type="NCBI Taxonomy" id="2290919"/>
    <lineage>
        <taxon>Bacteria</taxon>
        <taxon>Pseudomonadati</taxon>
        <taxon>Caldisericota/Cryosericota group</taxon>
        <taxon>Candidatus Cryosericota</taxon>
        <taxon>Candidatus Cryosericia</taxon>
        <taxon>Candidatus Cryosericales</taxon>
        <taxon>Candidatus Cryosericaceae</taxon>
        <taxon>Candidatus Cryosericum</taxon>
    </lineage>
</organism>
<evidence type="ECO:0000256" key="11">
    <source>
        <dbReference type="ARBA" id="ARBA00049406"/>
    </source>
</evidence>
<dbReference type="GO" id="GO:0051539">
    <property type="term" value="F:4 iron, 4 sulfur cluster binding"/>
    <property type="evidence" value="ECO:0007669"/>
    <property type="project" value="UniProtKB-KW"/>
</dbReference>
<comment type="cofactor">
    <cofactor evidence="1">
        <name>[4Fe-4S] cluster</name>
        <dbReference type="ChEBI" id="CHEBI:49883"/>
    </cofactor>
</comment>
<comment type="caution">
    <text evidence="13">The sequence shown here is derived from an EMBL/GenBank/DDBJ whole genome shotgun (WGS) entry which is preliminary data.</text>
</comment>
<evidence type="ECO:0000256" key="6">
    <source>
        <dbReference type="ARBA" id="ARBA00022485"/>
    </source>
</evidence>
<evidence type="ECO:0000256" key="3">
    <source>
        <dbReference type="ARBA" id="ARBA00008636"/>
    </source>
</evidence>
<evidence type="ECO:0000259" key="12">
    <source>
        <dbReference type="Pfam" id="PF03313"/>
    </source>
</evidence>
<protein>
    <recommendedName>
        <fullName evidence="4">L-serine ammonia-lyase</fullName>
        <ecNumber evidence="4">4.3.1.17</ecNumber>
    </recommendedName>
</protein>
<evidence type="ECO:0000256" key="5">
    <source>
        <dbReference type="ARBA" id="ARBA00022432"/>
    </source>
</evidence>
<dbReference type="InterPro" id="IPR051318">
    <property type="entry name" value="Fe-S_L-Ser"/>
</dbReference>
<evidence type="ECO:0000256" key="1">
    <source>
        <dbReference type="ARBA" id="ARBA00001966"/>
    </source>
</evidence>
<comment type="similarity">
    <text evidence="3">Belongs to the iron-sulfur dependent L-serine dehydratase family.</text>
</comment>
<evidence type="ECO:0000256" key="10">
    <source>
        <dbReference type="ARBA" id="ARBA00023239"/>
    </source>
</evidence>
<sequence length="529" mass="57496">MVALYPDFYNDVFGPIMQPGSSSHMAAPCRMGYMCNSLLGEDVKEILVKLDTEGSFAGTFGLMNEDLGMLAGALGDLPDDERLFSTKSYCRNNGIKYEFDFCAMKESPHINAVKFILTGVSGKTSTLVANSTGGGMVETVLVNGYPYTGKGDTYVVLVFDKDRKLSFKELATQLAGRLDILEEGASDTDDKGILYWYRTPDDPSKDFLKEVVGDVDFAVMKPVLPVITRRDKKEQLFDTVTDWRRLAEEQGKGLYEVALDYQMAASGWTREQVIDYMKNVRAKMHRQTHAIYDEDVKPLETPYSGYHYKQWSEYIATGKRFSGNAINKAIYYALAATTTIPGVHIVPGPMGTGGGFVYSALCAVKEEFGYSDEDLLKGLFIAAGIGAICYTRTGPTGEVIGCTGECGVCCAMAAAGVAEMAGSTPEQVEAAASLALQTTVGWPCDPIPGGKMQPCLSRVITVVTMAITFAEFARSGRDPVLPFHEVVDVADKIGRGLSGDLLCTSRGGHCAAPTAQQCIQAINEWHRQQ</sequence>
<dbReference type="Proteomes" id="UP000266328">
    <property type="component" value="Unassembled WGS sequence"/>
</dbReference>
<comment type="catalytic activity">
    <reaction evidence="11">
        <text>L-serine = pyruvate + NH4(+)</text>
        <dbReference type="Rhea" id="RHEA:19169"/>
        <dbReference type="ChEBI" id="CHEBI:15361"/>
        <dbReference type="ChEBI" id="CHEBI:28938"/>
        <dbReference type="ChEBI" id="CHEBI:33384"/>
        <dbReference type="EC" id="4.3.1.17"/>
    </reaction>
</comment>
<comment type="pathway">
    <text evidence="2">Carbohydrate biosynthesis; gluconeogenesis.</text>
</comment>
<keyword evidence="8" id="KW-0408">Iron</keyword>
<evidence type="ECO:0000313" key="13">
    <source>
        <dbReference type="EMBL" id="RIE05682.1"/>
    </source>
</evidence>